<dbReference type="InterPro" id="IPR058919">
    <property type="entry name" value="Pep3/Vps18_RING_C"/>
</dbReference>
<accession>A0AAD5U7M1</accession>
<dbReference type="PANTHER" id="PTHR23323">
    <property type="entry name" value="VACUOLAR PROTEIN SORTING-ASSOCIATED PROTEIN"/>
    <property type="match status" value="1"/>
</dbReference>
<evidence type="ECO:0000256" key="2">
    <source>
        <dbReference type="ARBA" id="ARBA00022723"/>
    </source>
</evidence>
<evidence type="ECO:0000256" key="5">
    <source>
        <dbReference type="ARBA" id="ARBA00023136"/>
    </source>
</evidence>
<feature type="coiled-coil region" evidence="8">
    <location>
        <begin position="835"/>
        <end position="880"/>
    </location>
</feature>
<evidence type="ECO:0000259" key="10">
    <source>
        <dbReference type="Pfam" id="PF26148"/>
    </source>
</evidence>
<feature type="repeat" description="CHCR" evidence="7">
    <location>
        <begin position="653"/>
        <end position="809"/>
    </location>
</feature>
<evidence type="ECO:0000256" key="3">
    <source>
        <dbReference type="ARBA" id="ARBA00022771"/>
    </source>
</evidence>
<dbReference type="GO" id="GO:0005768">
    <property type="term" value="C:endosome"/>
    <property type="evidence" value="ECO:0007669"/>
    <property type="project" value="TreeGrafter"/>
</dbReference>
<reference evidence="11" key="1">
    <citation type="submission" date="2020-05" db="EMBL/GenBank/DDBJ databases">
        <title>Phylogenomic resolution of chytrid fungi.</title>
        <authorList>
            <person name="Stajich J.E."/>
            <person name="Amses K."/>
            <person name="Simmons R."/>
            <person name="Seto K."/>
            <person name="Myers J."/>
            <person name="Bonds A."/>
            <person name="Quandt C.A."/>
            <person name="Barry K."/>
            <person name="Liu P."/>
            <person name="Grigoriev I."/>
            <person name="Longcore J.E."/>
            <person name="James T.Y."/>
        </authorList>
    </citation>
    <scope>NUCLEOTIDE SEQUENCE</scope>
    <source>
        <strain evidence="11">JEL0476</strain>
    </source>
</reference>
<feature type="domain" description="Pep3/Vps18 RING C-terminal" evidence="10">
    <location>
        <begin position="888"/>
        <end position="948"/>
    </location>
</feature>
<dbReference type="EMBL" id="JADGJW010000015">
    <property type="protein sequence ID" value="KAJ3227511.1"/>
    <property type="molecule type" value="Genomic_DNA"/>
</dbReference>
<dbReference type="GO" id="GO:0007032">
    <property type="term" value="P:endosome organization"/>
    <property type="evidence" value="ECO:0007669"/>
    <property type="project" value="TreeGrafter"/>
</dbReference>
<keyword evidence="12" id="KW-1185">Reference proteome</keyword>
<evidence type="ECO:0000256" key="6">
    <source>
        <dbReference type="ARBA" id="ARBA00029433"/>
    </source>
</evidence>
<dbReference type="GO" id="GO:0030674">
    <property type="term" value="F:protein-macromolecule adaptor activity"/>
    <property type="evidence" value="ECO:0007669"/>
    <property type="project" value="TreeGrafter"/>
</dbReference>
<dbReference type="AlphaFoldDB" id="A0AAD5U7M1"/>
<dbReference type="GO" id="GO:0006904">
    <property type="term" value="P:vesicle docking involved in exocytosis"/>
    <property type="evidence" value="ECO:0007669"/>
    <property type="project" value="TreeGrafter"/>
</dbReference>
<dbReference type="GO" id="GO:0007033">
    <property type="term" value="P:vacuole organization"/>
    <property type="evidence" value="ECO:0007669"/>
    <property type="project" value="TreeGrafter"/>
</dbReference>
<dbReference type="InterPro" id="IPR000547">
    <property type="entry name" value="Clathrin_H-chain/VPS_repeat"/>
</dbReference>
<dbReference type="GO" id="GO:0048284">
    <property type="term" value="P:organelle fusion"/>
    <property type="evidence" value="ECO:0007669"/>
    <property type="project" value="TreeGrafter"/>
</dbReference>
<feature type="coiled-coil region" evidence="8">
    <location>
        <begin position="542"/>
        <end position="569"/>
    </location>
</feature>
<dbReference type="GO" id="GO:0006886">
    <property type="term" value="P:intracellular protein transport"/>
    <property type="evidence" value="ECO:0007669"/>
    <property type="project" value="UniProtKB-UniRule"/>
</dbReference>
<name>A0AAD5U7M1_9FUNG</name>
<keyword evidence="4" id="KW-0862">Zinc</keyword>
<comment type="caution">
    <text evidence="11">The sequence shown here is derived from an EMBL/GenBank/DDBJ whole genome shotgun (WGS) entry which is preliminary data.</text>
</comment>
<dbReference type="SUPFAM" id="SSF57850">
    <property type="entry name" value="RING/U-box"/>
    <property type="match status" value="1"/>
</dbReference>
<keyword evidence="5" id="KW-0472">Membrane</keyword>
<evidence type="ECO:0000256" key="7">
    <source>
        <dbReference type="PROSITE-ProRule" id="PRU01006"/>
    </source>
</evidence>
<keyword evidence="8" id="KW-0175">Coiled coil</keyword>
<evidence type="ECO:0000256" key="4">
    <source>
        <dbReference type="ARBA" id="ARBA00022833"/>
    </source>
</evidence>
<evidence type="ECO:0000313" key="12">
    <source>
        <dbReference type="Proteomes" id="UP001211065"/>
    </source>
</evidence>
<keyword evidence="3" id="KW-0863">Zinc-finger</keyword>
<dbReference type="InterPro" id="IPR007810">
    <property type="entry name" value="Pep3/Vps18_beta-prop"/>
</dbReference>
<comment type="subcellular location">
    <subcellularLocation>
        <location evidence="6">Endomembrane system</location>
        <topology evidence="6">Peripheral membrane protein</topology>
        <orientation evidence="6">Cytoplasmic side</orientation>
    </subcellularLocation>
</comment>
<dbReference type="Pfam" id="PF26148">
    <property type="entry name" value="VPS18_RING_C"/>
    <property type="match status" value="1"/>
</dbReference>
<dbReference type="PANTHER" id="PTHR23323:SF26">
    <property type="entry name" value="VACUOLAR PROTEIN SORTING-ASSOCIATED PROTEIN 18 HOMOLOG"/>
    <property type="match status" value="1"/>
</dbReference>
<protein>
    <submittedName>
        <fullName evidence="11">Vacuolar protein sorting-associated protein 18 like protein</fullName>
    </submittedName>
</protein>
<dbReference type="Pfam" id="PF05131">
    <property type="entry name" value="Pep3_Vps18"/>
    <property type="match status" value="1"/>
</dbReference>
<dbReference type="GO" id="GO:0008270">
    <property type="term" value="F:zinc ion binding"/>
    <property type="evidence" value="ECO:0007669"/>
    <property type="project" value="UniProtKB-KW"/>
</dbReference>
<sequence length="1022" mass="119101">MFEIENSTNEINEPPVVALDKLILEPKHFHSTTQFHLDKVQFQTTINYITIVDNILTIFTRNNIIKRIDLTKQNSITDYPFKFVDQGNEVKIFTDNSTKHTIISTNGQNFYLFHSQKKPHPLIKLKGIIIESIAWLSNPNAINSDLTTGIFLIGSKQGHVFECELQPTEEEFFSKKSVSEKQLRQVFSLNDKGYTVNHIHFEKFLSDSAMCAVFLTTTIKFYLFIGKLNEAAGDFGIFDNVFNAPIYSSFQEIPNELNCADFQYFYPLNEDNSNAIPLPKRFSWLTGAGVYTGHLNFDYINSNKGIIENTHIIPYPSSEESNFESPIALALTEFHFIFLYRDKVKAVNILNYEVVYEEEIILEFGEVVLGLRVDYFKSTFWVFTNLTLYELIVSDEDRDVWNLYLKKNNFEDALKYAKNEYQRDLIYTSQAEFLFSKKLYKESAVLFAKSYSISFEEICLKFIKDYECLKLFLLKKLEGLKKSDITQSSLISTWLVEIYINMLNEVREDIVSNCIKKYIFLTVQEIFYKKLKHQVSLDVSVQTEIAEKHKSLNEEASFLQEEFRNFLSQYHDRLDTKTAFNLITTHGNIQDKLFFAKLIGEHDVIISHRIEEKNFKLALEELSSQGNSELYYKYSTAFMEFVPHEIVDLWMKVVNLNPRNLVPALLKYDLLVNSVVDNQALRYLEFAINYLNNMDPFVHNFLLSLYVKYAYSDNEASLLNFLESETKNNFFDLQYALRLCHQENLLRSCINIYGSLNMFEQAVDLSLKLNDLELARIYADKPDDNESLSKRLWLKIARYVVEDRKDIKKAMEFLKVSDILKIEDILPFFPDFVLINDFKEEIEQTLEEYNMHIEELKFEMDEATKSSENIRLDIRQLRNKHVAIPITQRCHNCSLFLLTRKVYIFPCGHSFHADCLISMILKESNSIQAKKVLEKQKAILSLTSKNSNSATLVNGSINTILSNRLLKKEDTKEGELNLEQLKEQLDELVASECCWCGDLMIKNIDKPFINYNESETIALWAI</sequence>
<keyword evidence="2" id="KW-0479">Metal-binding</keyword>
<organism evidence="11 12">
    <name type="scientific">Clydaea vesicula</name>
    <dbReference type="NCBI Taxonomy" id="447962"/>
    <lineage>
        <taxon>Eukaryota</taxon>
        <taxon>Fungi</taxon>
        <taxon>Fungi incertae sedis</taxon>
        <taxon>Chytridiomycota</taxon>
        <taxon>Chytridiomycota incertae sedis</taxon>
        <taxon>Chytridiomycetes</taxon>
        <taxon>Lobulomycetales</taxon>
        <taxon>Lobulomycetaceae</taxon>
        <taxon>Clydaea</taxon>
    </lineage>
</organism>
<dbReference type="Proteomes" id="UP001211065">
    <property type="component" value="Unassembled WGS sequence"/>
</dbReference>
<feature type="domain" description="Pep3/Vps18 beta-propeller" evidence="9">
    <location>
        <begin position="34"/>
        <end position="393"/>
    </location>
</feature>
<evidence type="ECO:0000259" key="9">
    <source>
        <dbReference type="Pfam" id="PF05131"/>
    </source>
</evidence>
<dbReference type="InterPro" id="IPR055358">
    <property type="entry name" value="CHCR"/>
</dbReference>
<gene>
    <name evidence="11" type="primary">VPS18</name>
    <name evidence="11" type="ORF">HK099_001662</name>
</gene>
<dbReference type="GO" id="GO:0030897">
    <property type="term" value="C:HOPS complex"/>
    <property type="evidence" value="ECO:0007669"/>
    <property type="project" value="TreeGrafter"/>
</dbReference>
<dbReference type="PROSITE" id="PS50236">
    <property type="entry name" value="CHCR"/>
    <property type="match status" value="1"/>
</dbReference>
<evidence type="ECO:0000256" key="8">
    <source>
        <dbReference type="SAM" id="Coils"/>
    </source>
</evidence>
<evidence type="ECO:0000313" key="11">
    <source>
        <dbReference type="EMBL" id="KAJ3227511.1"/>
    </source>
</evidence>
<proteinExistence type="inferred from homology"/>
<comment type="similarity">
    <text evidence="1">Belongs to the VPS18 family.</text>
</comment>
<evidence type="ECO:0000256" key="1">
    <source>
        <dbReference type="ARBA" id="ARBA00010454"/>
    </source>
</evidence>
<dbReference type="Pfam" id="PF00637">
    <property type="entry name" value="Clathrin"/>
    <property type="match status" value="1"/>
</dbReference>